<feature type="transmembrane region" description="Helical" evidence="6">
    <location>
        <begin position="217"/>
        <end position="235"/>
    </location>
</feature>
<sequence>MSVLLELEIKRAFRDWRFIVFTIGMPMMIYLSSARNKTATLGGTSAAKYLLVSMAVFSAIGAALNAGGPRIAAEREIGWTRQLRLTSMSSGKYIAAKVLTGATVSLTATVAIFAFGGFFNGVRMSGPSWVGATLAVWFGSLVFCSLSVLLGYMFTSTSITVGLMVVNLGFSMAGGLFWPVETFPSWLRVVAKLTPTYHLAQLGHYAQRGEWPSVVDLVVLGGYLALFSALAAWLYRRDEIRV</sequence>
<evidence type="ECO:0000256" key="1">
    <source>
        <dbReference type="ARBA" id="ARBA00004141"/>
    </source>
</evidence>
<dbReference type="Pfam" id="PF12698">
    <property type="entry name" value="ABC2_membrane_3"/>
    <property type="match status" value="1"/>
</dbReference>
<name>A0A1H4IA70_9ACTN</name>
<dbReference type="Proteomes" id="UP000182375">
    <property type="component" value="Unassembled WGS sequence"/>
</dbReference>
<feature type="transmembrane region" description="Helical" evidence="6">
    <location>
        <begin position="51"/>
        <end position="73"/>
    </location>
</feature>
<dbReference type="RefSeq" id="WP_074989984.1">
    <property type="nucleotide sequence ID" value="NZ_FNTD01000003.1"/>
</dbReference>
<evidence type="ECO:0000259" key="7">
    <source>
        <dbReference type="Pfam" id="PF12698"/>
    </source>
</evidence>
<evidence type="ECO:0000256" key="2">
    <source>
        <dbReference type="ARBA" id="ARBA00022692"/>
    </source>
</evidence>
<accession>A0A1H4IA70</accession>
<evidence type="ECO:0000256" key="4">
    <source>
        <dbReference type="ARBA" id="ARBA00023136"/>
    </source>
</evidence>
<dbReference type="PIRSF" id="PIRSF006648">
    <property type="entry name" value="DrrB"/>
    <property type="match status" value="1"/>
</dbReference>
<keyword evidence="5" id="KW-0046">Antibiotic resistance</keyword>
<feature type="domain" description="ABC-2 type transporter transmembrane" evidence="7">
    <location>
        <begin position="44"/>
        <end position="233"/>
    </location>
</feature>
<reference evidence="8 9" key="1">
    <citation type="submission" date="2016-10" db="EMBL/GenBank/DDBJ databases">
        <authorList>
            <person name="de Groot N.N."/>
        </authorList>
    </citation>
    <scope>NUCLEOTIDE SEQUENCE [LARGE SCALE GENOMIC DNA]</scope>
    <source>
        <strain evidence="8 9">DSM 40306</strain>
    </source>
</reference>
<dbReference type="InterPro" id="IPR013525">
    <property type="entry name" value="ABC2_TM"/>
</dbReference>
<evidence type="ECO:0000313" key="9">
    <source>
        <dbReference type="Proteomes" id="UP000182375"/>
    </source>
</evidence>
<keyword evidence="2 6" id="KW-0812">Transmembrane</keyword>
<dbReference type="AlphaFoldDB" id="A0A1H4IA70"/>
<dbReference type="InterPro" id="IPR000412">
    <property type="entry name" value="ABC_2_transport"/>
</dbReference>
<dbReference type="PANTHER" id="PTHR43229:SF2">
    <property type="entry name" value="NODULATION PROTEIN J"/>
    <property type="match status" value="1"/>
</dbReference>
<dbReference type="GO" id="GO:0046677">
    <property type="term" value="P:response to antibiotic"/>
    <property type="evidence" value="ECO:0007669"/>
    <property type="project" value="UniProtKB-KW"/>
</dbReference>
<keyword evidence="4 6" id="KW-0472">Membrane</keyword>
<gene>
    <name evidence="8" type="ORF">SAMN04490357_0102</name>
</gene>
<dbReference type="InterPro" id="IPR051784">
    <property type="entry name" value="Nod_factor_ABC_transporter"/>
</dbReference>
<comment type="subcellular location">
    <subcellularLocation>
        <location evidence="1">Membrane</location>
        <topology evidence="1">Multi-pass membrane protein</topology>
    </subcellularLocation>
</comment>
<keyword evidence="3 6" id="KW-1133">Transmembrane helix</keyword>
<protein>
    <submittedName>
        <fullName evidence="8">ABC-2 type transport system permease protein</fullName>
    </submittedName>
</protein>
<organism evidence="8 9">
    <name type="scientific">Streptomyces misionensis</name>
    <dbReference type="NCBI Taxonomy" id="67331"/>
    <lineage>
        <taxon>Bacteria</taxon>
        <taxon>Bacillati</taxon>
        <taxon>Actinomycetota</taxon>
        <taxon>Actinomycetes</taxon>
        <taxon>Kitasatosporales</taxon>
        <taxon>Streptomycetaceae</taxon>
        <taxon>Streptomyces</taxon>
    </lineage>
</organism>
<feature type="transmembrane region" description="Helical" evidence="6">
    <location>
        <begin position="129"/>
        <end position="152"/>
    </location>
</feature>
<dbReference type="GeneID" id="95509427"/>
<feature type="transmembrane region" description="Helical" evidence="6">
    <location>
        <begin position="12"/>
        <end position="31"/>
    </location>
</feature>
<dbReference type="EMBL" id="FNTD01000003">
    <property type="protein sequence ID" value="SEB30994.1"/>
    <property type="molecule type" value="Genomic_DNA"/>
</dbReference>
<dbReference type="GO" id="GO:0140359">
    <property type="term" value="F:ABC-type transporter activity"/>
    <property type="evidence" value="ECO:0007669"/>
    <property type="project" value="InterPro"/>
</dbReference>
<feature type="transmembrane region" description="Helical" evidence="6">
    <location>
        <begin position="159"/>
        <end position="178"/>
    </location>
</feature>
<proteinExistence type="predicted"/>
<evidence type="ECO:0000256" key="5">
    <source>
        <dbReference type="ARBA" id="ARBA00023251"/>
    </source>
</evidence>
<evidence type="ECO:0000256" key="6">
    <source>
        <dbReference type="SAM" id="Phobius"/>
    </source>
</evidence>
<evidence type="ECO:0000313" key="8">
    <source>
        <dbReference type="EMBL" id="SEB30994.1"/>
    </source>
</evidence>
<dbReference type="PANTHER" id="PTHR43229">
    <property type="entry name" value="NODULATION PROTEIN J"/>
    <property type="match status" value="1"/>
</dbReference>
<dbReference type="GO" id="GO:0043190">
    <property type="term" value="C:ATP-binding cassette (ABC) transporter complex"/>
    <property type="evidence" value="ECO:0007669"/>
    <property type="project" value="InterPro"/>
</dbReference>
<feature type="transmembrane region" description="Helical" evidence="6">
    <location>
        <begin position="94"/>
        <end position="117"/>
    </location>
</feature>
<evidence type="ECO:0000256" key="3">
    <source>
        <dbReference type="ARBA" id="ARBA00022989"/>
    </source>
</evidence>
<dbReference type="STRING" id="67331.SAMN04490357_0102"/>